<evidence type="ECO:0000313" key="2">
    <source>
        <dbReference type="EMBL" id="XCI28425.1"/>
    </source>
</evidence>
<sequence>MKKKILKFILVFGIGYLLLSLMQWQHNEIQEAGKYFELAVLNRIFLKVLIILFGVLIEWRRVIKLFKNGFSVDVALLVLSCILIVVSIIPVSYWFEWFGIAAHGPVKILQTPLNVYLINVVAGIALTRSLAKD</sequence>
<keyword evidence="1" id="KW-0812">Transmembrane</keyword>
<protein>
    <submittedName>
        <fullName evidence="2">Uncharacterized protein</fullName>
    </submittedName>
</protein>
<organism evidence="2">
    <name type="scientific">Proteinivorax hydrogeniformans</name>
    <dbReference type="NCBI Taxonomy" id="1826727"/>
    <lineage>
        <taxon>Bacteria</taxon>
        <taxon>Bacillati</taxon>
        <taxon>Bacillota</taxon>
        <taxon>Clostridia</taxon>
        <taxon>Eubacteriales</taxon>
        <taxon>Proteinivoracaceae</taxon>
        <taxon>Proteinivorax</taxon>
    </lineage>
</organism>
<reference evidence="2" key="2">
    <citation type="submission" date="2024-06" db="EMBL/GenBank/DDBJ databases">
        <authorList>
            <person name="Petrova K.O."/>
            <person name="Toshchakov S.V."/>
            <person name="Boltjanskaja Y.V."/>
            <person name="Kevbrin V.V."/>
        </authorList>
    </citation>
    <scope>NUCLEOTIDE SEQUENCE</scope>
    <source>
        <strain evidence="2">Z-710</strain>
    </source>
</reference>
<gene>
    <name evidence="2" type="ORF">PRVXH_002384</name>
</gene>
<proteinExistence type="predicted"/>
<feature type="transmembrane region" description="Helical" evidence="1">
    <location>
        <begin position="74"/>
        <end position="95"/>
    </location>
</feature>
<feature type="transmembrane region" description="Helical" evidence="1">
    <location>
        <begin position="5"/>
        <end position="24"/>
    </location>
</feature>
<evidence type="ECO:0000256" key="1">
    <source>
        <dbReference type="SAM" id="Phobius"/>
    </source>
</evidence>
<keyword evidence="1" id="KW-0472">Membrane</keyword>
<feature type="transmembrane region" description="Helical" evidence="1">
    <location>
        <begin position="44"/>
        <end position="62"/>
    </location>
</feature>
<feature type="transmembrane region" description="Helical" evidence="1">
    <location>
        <begin position="115"/>
        <end position="131"/>
    </location>
</feature>
<reference evidence="2" key="1">
    <citation type="journal article" date="2018" name="Antonie Van Leeuwenhoek">
        <title>Proteinivorax hydrogeniformans sp. nov., an anaerobic, haloalkaliphilic bacterium fermenting proteinaceous compounds with high hydrogen production.</title>
        <authorList>
            <person name="Boltyanskaya Y."/>
            <person name="Detkova E."/>
            <person name="Pimenov N."/>
            <person name="Kevbrin V."/>
        </authorList>
    </citation>
    <scope>NUCLEOTIDE SEQUENCE</scope>
    <source>
        <strain evidence="2">Z-710</strain>
    </source>
</reference>
<name>A0AAU8HSW2_9FIRM</name>
<dbReference type="AlphaFoldDB" id="A0AAU8HSW2"/>
<keyword evidence="1" id="KW-1133">Transmembrane helix</keyword>
<accession>A0AAU8HSW2</accession>
<dbReference type="RefSeq" id="WP_353892981.1">
    <property type="nucleotide sequence ID" value="NZ_CP159485.1"/>
</dbReference>
<dbReference type="EMBL" id="CP159485">
    <property type="protein sequence ID" value="XCI28425.1"/>
    <property type="molecule type" value="Genomic_DNA"/>
</dbReference>